<dbReference type="OrthoDB" id="5820640at2759"/>
<keyword evidence="3" id="KW-1185">Reference proteome</keyword>
<evidence type="ECO:0000256" key="1">
    <source>
        <dbReference type="SAM" id="MobiDB-lite"/>
    </source>
</evidence>
<dbReference type="InterPro" id="IPR016024">
    <property type="entry name" value="ARM-type_fold"/>
</dbReference>
<dbReference type="EMBL" id="UYYB01100163">
    <property type="protein sequence ID" value="VDM77794.1"/>
    <property type="molecule type" value="Genomic_DNA"/>
</dbReference>
<dbReference type="GO" id="GO:0005829">
    <property type="term" value="C:cytosol"/>
    <property type="evidence" value="ECO:0007669"/>
    <property type="project" value="TreeGrafter"/>
</dbReference>
<dbReference type="GO" id="GO:0009653">
    <property type="term" value="P:anatomical structure morphogenesis"/>
    <property type="evidence" value="ECO:0007669"/>
    <property type="project" value="TreeGrafter"/>
</dbReference>
<feature type="region of interest" description="Disordered" evidence="1">
    <location>
        <begin position="201"/>
        <end position="259"/>
    </location>
</feature>
<dbReference type="Gene3D" id="1.25.10.10">
    <property type="entry name" value="Leucine-rich Repeat Variant"/>
    <property type="match status" value="1"/>
</dbReference>
<proteinExistence type="predicted"/>
<evidence type="ECO:0000313" key="2">
    <source>
        <dbReference type="EMBL" id="VDM77794.1"/>
    </source>
</evidence>
<dbReference type="AlphaFoldDB" id="A0A3P7JHP3"/>
<sequence length="342" mass="38381">MNYPRKFCSDCAERLLSLFFSDEVRGAKELLVLLCEGSTDMRDRMGEAGAIQKIIESSDESSLNCRLLAAFAQEAWGRAALREFGALDFLISRLASSSSNSIDRLAIVQPLRHFVHDTNGMAFLVRNKIFVDTVVRDVAEFIASNKLICEPEIVTAEDEFRPDSPLLMEIESYLQKKGDNDEDSRDSRLHKDYSSLWAYSTPSPNRSSFSSPMYSPPSSGAGSPVSGFGSSPLASPFSQRRTASESTSEMPDLESSAGNLEARQERTMLCAYGPAEKWWMHIIESELWLLTWQAQEDGNLPFLCRDDIVVSSMLYFPISLSLLLLIIELDEFYEGWLATDRQ</sequence>
<dbReference type="Proteomes" id="UP000270094">
    <property type="component" value="Unassembled WGS sequence"/>
</dbReference>
<accession>A0A3P7JHP3</accession>
<feature type="compositionally biased region" description="Polar residues" evidence="1">
    <location>
        <begin position="236"/>
        <end position="249"/>
    </location>
</feature>
<reference evidence="2 3" key="1">
    <citation type="submission" date="2018-11" db="EMBL/GenBank/DDBJ databases">
        <authorList>
            <consortium name="Pathogen Informatics"/>
        </authorList>
    </citation>
    <scope>NUCLEOTIDE SEQUENCE [LARGE SCALE GENOMIC DNA]</scope>
</reference>
<evidence type="ECO:0000313" key="3">
    <source>
        <dbReference type="Proteomes" id="UP000270094"/>
    </source>
</evidence>
<feature type="compositionally biased region" description="Low complexity" evidence="1">
    <location>
        <begin position="201"/>
        <end position="232"/>
    </location>
</feature>
<dbReference type="PANTHER" id="PTHR23312">
    <property type="entry name" value="ARMC5 ARMADILLO REPEAT-CONTAINING -RELATED"/>
    <property type="match status" value="1"/>
</dbReference>
<protein>
    <submittedName>
        <fullName evidence="2">Uncharacterized protein</fullName>
    </submittedName>
</protein>
<gene>
    <name evidence="2" type="ORF">SVUK_LOCUS12792</name>
</gene>
<dbReference type="SUPFAM" id="SSF48371">
    <property type="entry name" value="ARM repeat"/>
    <property type="match status" value="1"/>
</dbReference>
<name>A0A3P7JHP3_STRVU</name>
<dbReference type="InterPro" id="IPR011989">
    <property type="entry name" value="ARM-like"/>
</dbReference>
<dbReference type="PANTHER" id="PTHR23312:SF8">
    <property type="entry name" value="ARMADILLO REPEAT-CONTAINING PROTEIN 5"/>
    <property type="match status" value="1"/>
</dbReference>
<organism evidence="2 3">
    <name type="scientific">Strongylus vulgaris</name>
    <name type="common">Blood worm</name>
    <dbReference type="NCBI Taxonomy" id="40348"/>
    <lineage>
        <taxon>Eukaryota</taxon>
        <taxon>Metazoa</taxon>
        <taxon>Ecdysozoa</taxon>
        <taxon>Nematoda</taxon>
        <taxon>Chromadorea</taxon>
        <taxon>Rhabditida</taxon>
        <taxon>Rhabditina</taxon>
        <taxon>Rhabditomorpha</taxon>
        <taxon>Strongyloidea</taxon>
        <taxon>Strongylidae</taxon>
        <taxon>Strongylus</taxon>
    </lineage>
</organism>